<dbReference type="GeneID" id="90836714"/>
<reference evidence="4 6" key="1">
    <citation type="journal article" date="2015" name="Int. J. Syst. Evol. Microbiol.">
        <title>Exiguobacterium enclense sp. nov., isolated from sediment.</title>
        <authorList>
            <person name="Dastager S.G."/>
            <person name="Mawlankar R."/>
            <person name="Sonalkar V.V."/>
            <person name="Thorat M.N."/>
            <person name="Mual P."/>
            <person name="Verma A."/>
            <person name="Krishnamurthi S."/>
            <person name="Tang S.K."/>
            <person name="Li W.J."/>
        </authorList>
    </citation>
    <scope>NUCLEOTIDE SEQUENCE [LARGE SCALE GENOMIC DNA]</scope>
    <source>
        <strain evidence="4 6">NIO-1109</strain>
    </source>
</reference>
<dbReference type="Proteomes" id="UP000053797">
    <property type="component" value="Unassembled WGS sequence"/>
</dbReference>
<evidence type="ECO:0000259" key="2">
    <source>
        <dbReference type="Pfam" id="PF01408"/>
    </source>
</evidence>
<dbReference type="GO" id="GO:0000166">
    <property type="term" value="F:nucleotide binding"/>
    <property type="evidence" value="ECO:0007669"/>
    <property type="project" value="InterPro"/>
</dbReference>
<dbReference type="PANTHER" id="PTHR43708:SF7">
    <property type="entry name" value="OXIDOREDUCTASE"/>
    <property type="match status" value="1"/>
</dbReference>
<evidence type="ECO:0000256" key="1">
    <source>
        <dbReference type="ARBA" id="ARBA00010928"/>
    </source>
</evidence>
<feature type="domain" description="Gfo/Idh/MocA-like oxidoreductase C-terminal" evidence="3">
    <location>
        <begin position="139"/>
        <end position="337"/>
    </location>
</feature>
<dbReference type="PANTHER" id="PTHR43708">
    <property type="entry name" value="CONSERVED EXPRESSED OXIDOREDUCTASE (EUROFUNG)"/>
    <property type="match status" value="1"/>
</dbReference>
<comment type="caution">
    <text evidence="4">The sequence shown here is derived from an EMBL/GenBank/DDBJ whole genome shotgun (WGS) entry which is preliminary data.</text>
</comment>
<sequence>MRLNIGFIGFGKSTTRYHLPYVMIEDNYHVTWIYNRKEKPELFASYQDRLPDARFTTDLSEMLADPALDVVVINTPPATHFEYALLALQHQKHVLVEKPFTVTEEETKRLFAEAHAQGVKILAYQNRRYDSDFQVVAQIIRSGKLGRLVEVVSQFDLFRPEAASADARHENGALYGLGVHTLDQIIALFGKPDKVAFDVRSVRLPHNPDDAFAIDLYYPELKVSVRTSHVALAPAPRWMLHGTNGTFIKQHVDRQELDLKANYFPGEEGFGEDSEDDYGRLIYHDEHGHLQDVRIPSPVGDYGKMYRAFYRSIVEDAPLPVKEEDTLFVAHLLEQAFAQPSPYILTIKN</sequence>
<organism evidence="4 6">
    <name type="scientific">Exiguobacterium indicum</name>
    <dbReference type="NCBI Taxonomy" id="296995"/>
    <lineage>
        <taxon>Bacteria</taxon>
        <taxon>Bacillati</taxon>
        <taxon>Bacillota</taxon>
        <taxon>Bacilli</taxon>
        <taxon>Bacillales</taxon>
        <taxon>Bacillales Family XII. Incertae Sedis</taxon>
        <taxon>Exiguobacterium</taxon>
    </lineage>
</organism>
<comment type="similarity">
    <text evidence="1">Belongs to the Gfo/Idh/MocA family.</text>
</comment>
<dbReference type="NCBIfam" id="NF007574">
    <property type="entry name" value="PRK10206.1"/>
    <property type="match status" value="1"/>
</dbReference>
<dbReference type="SUPFAM" id="SSF55347">
    <property type="entry name" value="Glyceraldehyde-3-phosphate dehydrogenase-like, C-terminal domain"/>
    <property type="match status" value="1"/>
</dbReference>
<accession>A0A0V8GCU8</accession>
<dbReference type="Gene3D" id="3.40.50.720">
    <property type="entry name" value="NAD(P)-binding Rossmann-like Domain"/>
    <property type="match status" value="1"/>
</dbReference>
<dbReference type="EMBL" id="LNQL01000006">
    <property type="protein sequence ID" value="KSU47958.1"/>
    <property type="molecule type" value="Genomic_DNA"/>
</dbReference>
<name>A0A0V8GCU8_9BACL</name>
<reference evidence="5 7" key="2">
    <citation type="journal article" date="2016" name="Front. Microbiol.">
        <title>Genomic Resource of Rice Seed Associated Bacteria.</title>
        <authorList>
            <person name="Midha S."/>
            <person name="Bansal K."/>
            <person name="Sharma S."/>
            <person name="Kumar N."/>
            <person name="Patil P.P."/>
            <person name="Chaudhry V."/>
            <person name="Patil P.B."/>
        </authorList>
    </citation>
    <scope>NUCLEOTIDE SEQUENCE [LARGE SCALE GENOMIC DNA]</scope>
    <source>
        <strain evidence="5 7">RSA11</strain>
    </source>
</reference>
<dbReference type="InterPro" id="IPR051317">
    <property type="entry name" value="Gfo/Idh/MocA_oxidoreduct"/>
</dbReference>
<dbReference type="AlphaFoldDB" id="A0A0V8GCU8"/>
<evidence type="ECO:0000313" key="6">
    <source>
        <dbReference type="Proteomes" id="UP000053797"/>
    </source>
</evidence>
<gene>
    <name evidence="4" type="ORF">AS033_14990</name>
    <name evidence="5" type="ORF">RSA11_03380</name>
</gene>
<dbReference type="EMBL" id="LDQV01000012">
    <property type="protein sequence ID" value="KTR27721.1"/>
    <property type="molecule type" value="Genomic_DNA"/>
</dbReference>
<dbReference type="Pfam" id="PF02894">
    <property type="entry name" value="GFO_IDH_MocA_C"/>
    <property type="match status" value="1"/>
</dbReference>
<proteinExistence type="inferred from homology"/>
<dbReference type="InterPro" id="IPR036291">
    <property type="entry name" value="NAD(P)-bd_dom_sf"/>
</dbReference>
<dbReference type="Pfam" id="PF01408">
    <property type="entry name" value="GFO_IDH_MocA"/>
    <property type="match status" value="1"/>
</dbReference>
<evidence type="ECO:0000259" key="3">
    <source>
        <dbReference type="Pfam" id="PF02894"/>
    </source>
</evidence>
<dbReference type="SUPFAM" id="SSF51735">
    <property type="entry name" value="NAD(P)-binding Rossmann-fold domains"/>
    <property type="match status" value="1"/>
</dbReference>
<dbReference type="RefSeq" id="WP_023468306.1">
    <property type="nucleotide sequence ID" value="NZ_FMYN01000006.1"/>
</dbReference>
<feature type="domain" description="Gfo/Idh/MocA-like oxidoreductase N-terminal" evidence="2">
    <location>
        <begin position="3"/>
        <end position="121"/>
    </location>
</feature>
<dbReference type="Gene3D" id="3.30.360.10">
    <property type="entry name" value="Dihydrodipicolinate Reductase, domain 2"/>
    <property type="match status" value="1"/>
</dbReference>
<dbReference type="InterPro" id="IPR004104">
    <property type="entry name" value="Gfo/Idh/MocA-like_OxRdtase_C"/>
</dbReference>
<protein>
    <submittedName>
        <fullName evidence="4">Oxidoreductase</fullName>
    </submittedName>
</protein>
<dbReference type="InterPro" id="IPR000683">
    <property type="entry name" value="Gfo/Idh/MocA-like_OxRdtase_N"/>
</dbReference>
<dbReference type="Proteomes" id="UP000072605">
    <property type="component" value="Unassembled WGS sequence"/>
</dbReference>
<evidence type="ECO:0000313" key="7">
    <source>
        <dbReference type="Proteomes" id="UP000072605"/>
    </source>
</evidence>
<dbReference type="OrthoDB" id="9815825at2"/>
<evidence type="ECO:0000313" key="5">
    <source>
        <dbReference type="EMBL" id="KTR27721.1"/>
    </source>
</evidence>
<evidence type="ECO:0000313" key="4">
    <source>
        <dbReference type="EMBL" id="KSU47958.1"/>
    </source>
</evidence>